<dbReference type="EMBL" id="CTRP01000014">
    <property type="protein sequence ID" value="CQR73694.1"/>
    <property type="molecule type" value="Genomic_DNA"/>
</dbReference>
<keyword evidence="3" id="KW-1185">Reference proteome</keyword>
<name>A0A0U1L485_9FIRM</name>
<accession>A0A0U1L485</accession>
<dbReference type="SUPFAM" id="SSF49265">
    <property type="entry name" value="Fibronectin type III"/>
    <property type="match status" value="1"/>
</dbReference>
<dbReference type="InterPro" id="IPR013783">
    <property type="entry name" value="Ig-like_fold"/>
</dbReference>
<dbReference type="InterPro" id="IPR036116">
    <property type="entry name" value="FN3_sf"/>
</dbReference>
<evidence type="ECO:0000313" key="2">
    <source>
        <dbReference type="EMBL" id="CQR73694.1"/>
    </source>
</evidence>
<organism evidence="2 3">
    <name type="scientific">Sporomusa ovata</name>
    <dbReference type="NCBI Taxonomy" id="2378"/>
    <lineage>
        <taxon>Bacteria</taxon>
        <taxon>Bacillati</taxon>
        <taxon>Bacillota</taxon>
        <taxon>Negativicutes</taxon>
        <taxon>Selenomonadales</taxon>
        <taxon>Sporomusaceae</taxon>
        <taxon>Sporomusa</taxon>
    </lineage>
</organism>
<dbReference type="Pfam" id="PF00041">
    <property type="entry name" value="fn3"/>
    <property type="match status" value="1"/>
</dbReference>
<reference evidence="3" key="1">
    <citation type="submission" date="2015-03" db="EMBL/GenBank/DDBJ databases">
        <authorList>
            <person name="Nijsse Bart"/>
        </authorList>
    </citation>
    <scope>NUCLEOTIDE SEQUENCE [LARGE SCALE GENOMIC DNA]</scope>
</reference>
<dbReference type="PROSITE" id="PS50853">
    <property type="entry name" value="FN3"/>
    <property type="match status" value="1"/>
</dbReference>
<gene>
    <name evidence="2" type="ORF">SpAn4DRAFT_0156</name>
</gene>
<dbReference type="InterPro" id="IPR003961">
    <property type="entry name" value="FN3_dom"/>
</dbReference>
<proteinExistence type="predicted"/>
<feature type="domain" description="Fibronectin type-III" evidence="1">
    <location>
        <begin position="184"/>
        <end position="288"/>
    </location>
</feature>
<protein>
    <recommendedName>
        <fullName evidence="1">Fibronectin type-III domain-containing protein</fullName>
    </recommendedName>
</protein>
<dbReference type="Gene3D" id="2.60.40.10">
    <property type="entry name" value="Immunoglobulins"/>
    <property type="match status" value="1"/>
</dbReference>
<dbReference type="RefSeq" id="WP_021170961.1">
    <property type="nucleotide sequence ID" value="NZ_CTRP01000014.1"/>
</dbReference>
<evidence type="ECO:0000313" key="3">
    <source>
        <dbReference type="Proteomes" id="UP000049855"/>
    </source>
</evidence>
<sequence>MSLIRPQVLIIVFVAFIMLISVTASTFASDLSSVTVSASSLVPGQEARYTIKFHVDTELDLSKGTRLTVSFSPGFTIKQNDIQAADPGCTLARLEYKNPGERFCAVAYGATSVKKVQDGIQCSFIPQPEQLVIPANTDLYWIIPGIIPPSSVGLNGLKVVIHDAHGTDYYGAGAFSLGVPPATVPSNLRLVEDSSYKVQLAWEPVPEAKRYRVIFATQPDGQFINALDLSKEPSPGEEWQLTETAHSFSGRGNGGLTPGQTYYFKVQAGNEFGFGPASPVLAVKLPDIKLVTSYPRDKEPGIAVLPPGNHLTATVDKPVKIINEQAIRIYEKSSGIRVRQVGITVEEAKGNIVNINANLRPGTEYLVAFYEGALASQGNPLICNQTFGWTFITAAASQGGKL</sequence>
<evidence type="ECO:0000259" key="1">
    <source>
        <dbReference type="PROSITE" id="PS50853"/>
    </source>
</evidence>
<dbReference type="Proteomes" id="UP000049855">
    <property type="component" value="Unassembled WGS sequence"/>
</dbReference>
<dbReference type="SMART" id="SM00060">
    <property type="entry name" value="FN3"/>
    <property type="match status" value="1"/>
</dbReference>
<dbReference type="AlphaFoldDB" id="A0A0U1L485"/>
<dbReference type="CDD" id="cd00063">
    <property type="entry name" value="FN3"/>
    <property type="match status" value="1"/>
</dbReference>